<evidence type="ECO:0000313" key="1">
    <source>
        <dbReference type="EMBL" id="SDD09224.1"/>
    </source>
</evidence>
<name>A0A1G6RXW3_9BACT</name>
<dbReference type="AlphaFoldDB" id="A0A1G6RXW3"/>
<gene>
    <name evidence="1" type="ORF">SAMN05216323_10836</name>
</gene>
<proteinExistence type="predicted"/>
<evidence type="ECO:0000313" key="2">
    <source>
        <dbReference type="Proteomes" id="UP000199452"/>
    </source>
</evidence>
<reference evidence="1 2" key="1">
    <citation type="submission" date="2016-09" db="EMBL/GenBank/DDBJ databases">
        <authorList>
            <person name="Capua I."/>
            <person name="De Benedictis P."/>
            <person name="Joannis T."/>
            <person name="Lombin L.H."/>
            <person name="Cattoli G."/>
        </authorList>
    </citation>
    <scope>NUCLEOTIDE SEQUENCE [LARGE SCALE GENOMIC DNA]</scope>
    <source>
        <strain evidence="1 2">A7P-90m</strain>
    </source>
</reference>
<protein>
    <submittedName>
        <fullName evidence="1">Uncharacterized protein</fullName>
    </submittedName>
</protein>
<dbReference type="STRING" id="1640674.SAMN05216323_10836"/>
<accession>A0A1G6RXW3</accession>
<organism evidence="1 2">
    <name type="scientific">Williamwhitmania taraxaci</name>
    <dbReference type="NCBI Taxonomy" id="1640674"/>
    <lineage>
        <taxon>Bacteria</taxon>
        <taxon>Pseudomonadati</taxon>
        <taxon>Bacteroidota</taxon>
        <taxon>Bacteroidia</taxon>
        <taxon>Bacteroidales</taxon>
        <taxon>Williamwhitmaniaceae</taxon>
        <taxon>Williamwhitmania</taxon>
    </lineage>
</organism>
<dbReference type="Proteomes" id="UP000199452">
    <property type="component" value="Unassembled WGS sequence"/>
</dbReference>
<sequence length="340" mass="37457">MGRNKREVRQGIKKTLTLLGKKIYCVLHLSQNDMILNVEGFRWLKVPLIFAIAVSTFACSSDKGASEVAVSIDSLVSENGALQKGLTTAKQIFYSLPSPLETALILKRSGAAYNEELLNKVDNVSKYTTNRSMALNLGIYSTDLSYASLFDQTQATIKYMSASKKMAEGLGILNAIDENIIQRLEENVNNRDIIMEIISETFLNTNSILEEDDRAATGAIILVGGWIEGLYLATQLVTDVKHTDSELVQRIIDQKLSLVTVVSLMEQYKSNPDVQVVLSDVRALKAVFDEIEISISDVEIIPGKDGAPATLKSKNVVSVKPDSFSKLKGTVSQIRTKYIK</sequence>
<keyword evidence="2" id="KW-1185">Reference proteome</keyword>
<dbReference type="EMBL" id="FMYP01000083">
    <property type="protein sequence ID" value="SDD09224.1"/>
    <property type="molecule type" value="Genomic_DNA"/>
</dbReference>